<evidence type="ECO:0000256" key="1">
    <source>
        <dbReference type="SAM" id="MobiDB-lite"/>
    </source>
</evidence>
<reference evidence="4" key="1">
    <citation type="journal article" date="2019" name="Int. J. Syst. Evol. Microbiol.">
        <title>The Global Catalogue of Microorganisms (GCM) 10K type strain sequencing project: providing services to taxonomists for standard genome sequencing and annotation.</title>
        <authorList>
            <consortium name="The Broad Institute Genomics Platform"/>
            <consortium name="The Broad Institute Genome Sequencing Center for Infectious Disease"/>
            <person name="Wu L."/>
            <person name="Ma J."/>
        </authorList>
    </citation>
    <scope>NUCLEOTIDE SEQUENCE [LARGE SCALE GENOMIC DNA]</scope>
    <source>
        <strain evidence="4">JCM 17494</strain>
    </source>
</reference>
<feature type="region of interest" description="Disordered" evidence="1">
    <location>
        <begin position="160"/>
        <end position="181"/>
    </location>
</feature>
<dbReference type="InterPro" id="IPR021708">
    <property type="entry name" value="DUF3291"/>
</dbReference>
<evidence type="ECO:0000313" key="3">
    <source>
        <dbReference type="EMBL" id="GAA3621849.1"/>
    </source>
</evidence>
<comment type="caution">
    <text evidence="3">The sequence shown here is derived from an EMBL/GenBank/DDBJ whole genome shotgun (WGS) entry which is preliminary data.</text>
</comment>
<dbReference type="Pfam" id="PF11695">
    <property type="entry name" value="DUF3291"/>
    <property type="match status" value="1"/>
</dbReference>
<dbReference type="SUPFAM" id="SSF54909">
    <property type="entry name" value="Dimeric alpha+beta barrel"/>
    <property type="match status" value="1"/>
</dbReference>
<dbReference type="EMBL" id="BAABBE010000001">
    <property type="protein sequence ID" value="GAA3621849.1"/>
    <property type="molecule type" value="Genomic_DNA"/>
</dbReference>
<proteinExistence type="predicted"/>
<dbReference type="Proteomes" id="UP001500711">
    <property type="component" value="Unassembled WGS sequence"/>
</dbReference>
<organism evidence="3 4">
    <name type="scientific">Lentzea roselyniae</name>
    <dbReference type="NCBI Taxonomy" id="531940"/>
    <lineage>
        <taxon>Bacteria</taxon>
        <taxon>Bacillati</taxon>
        <taxon>Actinomycetota</taxon>
        <taxon>Actinomycetes</taxon>
        <taxon>Pseudonocardiales</taxon>
        <taxon>Pseudonocardiaceae</taxon>
        <taxon>Lentzea</taxon>
    </lineage>
</organism>
<evidence type="ECO:0000259" key="2">
    <source>
        <dbReference type="Pfam" id="PF11695"/>
    </source>
</evidence>
<feature type="domain" description="DUF3291" evidence="2">
    <location>
        <begin position="26"/>
        <end position="162"/>
    </location>
</feature>
<keyword evidence="4" id="KW-1185">Reference proteome</keyword>
<gene>
    <name evidence="3" type="ORF">GCM10022267_05040</name>
</gene>
<dbReference type="InterPro" id="IPR011008">
    <property type="entry name" value="Dimeric_a/b-barrel"/>
</dbReference>
<accession>A0ABP7A071</accession>
<sequence length="181" mass="19859">MDRGEAPAVAGAGPRAEEPPMSAFELAQVNISRLLAPLDSPQLKEFVAALDPVNAVADAAPGFRWRLQGEAGDATAIRVFDDDWLIVNMSVWESPEALLAFVYGDAHRAILRGRRQWFHHPVEAMTALWWVPAGHRPSVAEAEERLVHLRTHGPSSHVFTLKPTSGFPPAPEHLGLQPRES</sequence>
<name>A0ABP7A071_9PSEU</name>
<protein>
    <submittedName>
        <fullName evidence="3">DUF3291 domain-containing protein</fullName>
    </submittedName>
</protein>
<evidence type="ECO:0000313" key="4">
    <source>
        <dbReference type="Proteomes" id="UP001500711"/>
    </source>
</evidence>